<dbReference type="SMART" id="SM00903">
    <property type="entry name" value="Flavin_Reduct"/>
    <property type="match status" value="1"/>
</dbReference>
<dbReference type="GO" id="GO:0016787">
    <property type="term" value="F:hydrolase activity"/>
    <property type="evidence" value="ECO:0007669"/>
    <property type="project" value="UniProtKB-KW"/>
</dbReference>
<evidence type="ECO:0000313" key="3">
    <source>
        <dbReference type="EMBL" id="MDX8523567.1"/>
    </source>
</evidence>
<dbReference type="PANTHER" id="PTHR43798">
    <property type="entry name" value="MONOACYLGLYCEROL LIPASE"/>
    <property type="match status" value="1"/>
</dbReference>
<dbReference type="InterPro" id="IPR029058">
    <property type="entry name" value="AB_hydrolase_fold"/>
</dbReference>
<dbReference type="Gene3D" id="2.30.110.10">
    <property type="entry name" value="Electron Transport, Fmn-binding Protein, Chain A"/>
    <property type="match status" value="1"/>
</dbReference>
<dbReference type="EMBL" id="JAVIJF010000002">
    <property type="protein sequence ID" value="MDX8523567.1"/>
    <property type="molecule type" value="Genomic_DNA"/>
</dbReference>
<keyword evidence="1 3" id="KW-0378">Hydrolase</keyword>
<gene>
    <name evidence="3" type="ORF">RFM68_03530</name>
</gene>
<sequence>MADAATIHSKAPDDTGFIRVGSGAPVLLIHGVGMNAAIWHPQIAAMQNRFDVIAIDMLGHGASPLPPENAGLSDFADQAIRLLDHLGLDRVAVVGHSMGALVAQELALRAPSRVGSLVCLNAVFRRPPELAQAVRERAAALGGPCDPSAIAATIARWFGSPIPPALADAAATARIALESVDAQGYARTYRLFASADTAHADRLADLTVPALFMTGSEDRNSTPAMSAAMARLAPAGQCLVLNGEKHMMTIASPQKVTQRIMAFLDQTAAAPASVEVDPAFDAPAFDAMEFRRALGSFLTGVTIVTTIDEAGDPRGFTANSFTSVSLDPPLVLVCIAKKALGHQAFSTSRGFAINILAEAQKAASGIFASKAADKFASVAWQPGQSGNPLIEGSVAVFDCGMEQLVDAGDHSILIGRVRDFSHNGTQPLGYCRGAYVTPGLSQEALAAAAPPGTEVGAILEKEGRVLFFETAEGACQLPAGHGLGAANDPRSLKGRLAASAIDAELGFLYAVWDDATDASRTHVYYRGTVAAPVSGDGQIRFVEIERITELKVADPAVRSMLARYARERAEDTFGVYVGSEVEGEVRPLAKPALSAPIHSGPIHSGQR</sequence>
<feature type="domain" description="Flavin reductase like" evidence="2">
    <location>
        <begin position="294"/>
        <end position="437"/>
    </location>
</feature>
<dbReference type="InterPro" id="IPR012349">
    <property type="entry name" value="Split_barrel_FMN-bd"/>
</dbReference>
<dbReference type="Pfam" id="PF00561">
    <property type="entry name" value="Abhydrolase_1"/>
    <property type="match status" value="1"/>
</dbReference>
<evidence type="ECO:0000259" key="2">
    <source>
        <dbReference type="SMART" id="SM00903"/>
    </source>
</evidence>
<proteinExistence type="predicted"/>
<evidence type="ECO:0000256" key="1">
    <source>
        <dbReference type="ARBA" id="ARBA00022801"/>
    </source>
</evidence>
<name>A0ABU4ZER0_9HYPH</name>
<dbReference type="SUPFAM" id="SSF50475">
    <property type="entry name" value="FMN-binding split barrel"/>
    <property type="match status" value="1"/>
</dbReference>
<dbReference type="Proteomes" id="UP001276840">
    <property type="component" value="Unassembled WGS sequence"/>
</dbReference>
<dbReference type="InterPro" id="IPR000639">
    <property type="entry name" value="Epox_hydrolase-like"/>
</dbReference>
<dbReference type="InterPro" id="IPR050266">
    <property type="entry name" value="AB_hydrolase_sf"/>
</dbReference>
<dbReference type="PANTHER" id="PTHR43798:SF31">
    <property type="entry name" value="AB HYDROLASE SUPERFAMILY PROTEIN YCLE"/>
    <property type="match status" value="1"/>
</dbReference>
<evidence type="ECO:0000313" key="4">
    <source>
        <dbReference type="Proteomes" id="UP001276840"/>
    </source>
</evidence>
<dbReference type="PRINTS" id="PR00412">
    <property type="entry name" value="EPOXHYDRLASE"/>
</dbReference>
<protein>
    <submittedName>
        <fullName evidence="3">Alpha/beta fold hydrolase</fullName>
    </submittedName>
</protein>
<reference evidence="3 4" key="1">
    <citation type="submission" date="2023-08" db="EMBL/GenBank/DDBJ databases">
        <title>Implementing the SeqCode for naming new Mesorhizobium species isolated from Vachellia karroo root nodules.</title>
        <authorList>
            <person name="Van Lill M."/>
        </authorList>
    </citation>
    <scope>NUCLEOTIDE SEQUENCE [LARGE SCALE GENOMIC DNA]</scope>
    <source>
        <strain evidence="3 4">MSK 1335</strain>
    </source>
</reference>
<dbReference type="InterPro" id="IPR002563">
    <property type="entry name" value="Flavin_Rdtase-like_dom"/>
</dbReference>
<dbReference type="Pfam" id="PF01613">
    <property type="entry name" value="Flavin_Reduct"/>
    <property type="match status" value="1"/>
</dbReference>
<keyword evidence="4" id="KW-1185">Reference proteome</keyword>
<dbReference type="InterPro" id="IPR000073">
    <property type="entry name" value="AB_hydrolase_1"/>
</dbReference>
<dbReference type="SUPFAM" id="SSF53474">
    <property type="entry name" value="alpha/beta-Hydrolases"/>
    <property type="match status" value="1"/>
</dbReference>
<dbReference type="RefSeq" id="WP_320231270.1">
    <property type="nucleotide sequence ID" value="NZ_JAVIJF010000002.1"/>
</dbReference>
<dbReference type="PRINTS" id="PR00111">
    <property type="entry name" value="ABHYDROLASE"/>
</dbReference>
<dbReference type="Gene3D" id="3.40.50.1820">
    <property type="entry name" value="alpha/beta hydrolase"/>
    <property type="match status" value="1"/>
</dbReference>
<organism evidence="3 4">
    <name type="scientific">Mesorhizobium montanum</name>
    <dbReference type="NCBI Taxonomy" id="3072323"/>
    <lineage>
        <taxon>Bacteria</taxon>
        <taxon>Pseudomonadati</taxon>
        <taxon>Pseudomonadota</taxon>
        <taxon>Alphaproteobacteria</taxon>
        <taxon>Hyphomicrobiales</taxon>
        <taxon>Phyllobacteriaceae</taxon>
        <taxon>Mesorhizobium</taxon>
    </lineage>
</organism>
<comment type="caution">
    <text evidence="3">The sequence shown here is derived from an EMBL/GenBank/DDBJ whole genome shotgun (WGS) entry which is preliminary data.</text>
</comment>
<dbReference type="Gene3D" id="3.90.79.10">
    <property type="entry name" value="Nucleoside Triphosphate Pyrophosphohydrolase"/>
    <property type="match status" value="1"/>
</dbReference>
<accession>A0ABU4ZER0</accession>